<evidence type="ECO:0000256" key="2">
    <source>
        <dbReference type="ARBA" id="ARBA00022801"/>
    </source>
</evidence>
<dbReference type="InterPro" id="IPR036705">
    <property type="entry name" value="Ribosyl_crysJ1_sf"/>
</dbReference>
<protein>
    <recommendedName>
        <fullName evidence="5">ADP-ribosylhydrolase ARH1</fullName>
        <ecNumber evidence="4">3.2.2.19</ecNumber>
    </recommendedName>
    <alternativeName>
        <fullName evidence="6">ADP-ribose-L-arginine cleaving enzyme</fullName>
    </alternativeName>
    <alternativeName>
        <fullName evidence="7">[Protein ADP-ribosylarginine] hydrolase</fullName>
    </alternativeName>
</protein>
<dbReference type="SUPFAM" id="SSF101478">
    <property type="entry name" value="ADP-ribosylglycohydrolase"/>
    <property type="match status" value="1"/>
</dbReference>
<evidence type="ECO:0000256" key="4">
    <source>
        <dbReference type="ARBA" id="ARBA00049725"/>
    </source>
</evidence>
<feature type="non-terminal residue" evidence="8">
    <location>
        <position position="1"/>
    </location>
</feature>
<organism evidence="8 9">
    <name type="scientific">Owenia fusiformis</name>
    <name type="common">Polychaete worm</name>
    <dbReference type="NCBI Taxonomy" id="6347"/>
    <lineage>
        <taxon>Eukaryota</taxon>
        <taxon>Metazoa</taxon>
        <taxon>Spiralia</taxon>
        <taxon>Lophotrochozoa</taxon>
        <taxon>Annelida</taxon>
        <taxon>Polychaeta</taxon>
        <taxon>Sedentaria</taxon>
        <taxon>Canalipalpata</taxon>
        <taxon>Sabellida</taxon>
        <taxon>Oweniida</taxon>
        <taxon>Oweniidae</taxon>
        <taxon>Owenia</taxon>
    </lineage>
</organism>
<keyword evidence="2" id="KW-0378">Hydrolase</keyword>
<dbReference type="OrthoDB" id="10250509at2759"/>
<comment type="function">
    <text evidence="3">Specifically acts as an arginine mono-ADP-ribosylhydrolase by mediating the removal of mono-ADP-ribose attached to arginine residues on proteins.</text>
</comment>
<dbReference type="Pfam" id="PF03747">
    <property type="entry name" value="ADP_ribosyl_GH"/>
    <property type="match status" value="2"/>
</dbReference>
<comment type="caution">
    <text evidence="8">The sequence shown here is derived from an EMBL/GenBank/DDBJ whole genome shotgun (WGS) entry which is preliminary data.</text>
</comment>
<evidence type="ECO:0000313" key="8">
    <source>
        <dbReference type="EMBL" id="CAH1781546.1"/>
    </source>
</evidence>
<evidence type="ECO:0000256" key="1">
    <source>
        <dbReference type="ARBA" id="ARBA00010702"/>
    </source>
</evidence>
<dbReference type="PANTHER" id="PTHR16222:SF26">
    <property type="entry name" value="ADP-RIBOSYLHYDROLASE ARH1"/>
    <property type="match status" value="1"/>
</dbReference>
<dbReference type="PANTHER" id="PTHR16222">
    <property type="entry name" value="ADP-RIBOSYLGLYCOHYDROLASE"/>
    <property type="match status" value="1"/>
</dbReference>
<gene>
    <name evidence="8" type="ORF">OFUS_LOCUS8116</name>
</gene>
<dbReference type="Proteomes" id="UP000749559">
    <property type="component" value="Unassembled WGS sequence"/>
</dbReference>
<name>A0A8J1Y2M0_OWEFU</name>
<sequence length="200" mass="21868">ATAEALIQHGTRDDVGLLYVDLGTKYKECMRDMKGRAPGLTCKVGLSSLRPLEKGGLNIPFNPRGVGCGASMRAMCIGLRYPKEEDIGQLIAVAMESGRMSHNHPTGYLGEQYLSVRGQWSLCFNDRHDALLYCAGSDWVKLCEHGALHGGDSDSTGVMACCWFGALYGFQGVPVCNYKDLEYKQRLMDCADGLYALSQI</sequence>
<evidence type="ECO:0000256" key="7">
    <source>
        <dbReference type="ARBA" id="ARBA00049810"/>
    </source>
</evidence>
<dbReference type="EC" id="3.2.2.19" evidence="4"/>
<dbReference type="EMBL" id="CAIIXF020000004">
    <property type="protein sequence ID" value="CAH1781546.1"/>
    <property type="molecule type" value="Genomic_DNA"/>
</dbReference>
<dbReference type="InterPro" id="IPR005502">
    <property type="entry name" value="Ribosyl_crysJ1"/>
</dbReference>
<evidence type="ECO:0000256" key="5">
    <source>
        <dbReference type="ARBA" id="ARBA00049773"/>
    </source>
</evidence>
<dbReference type="InterPro" id="IPR050792">
    <property type="entry name" value="ADP-ribosylglycohydrolase"/>
</dbReference>
<keyword evidence="9" id="KW-1185">Reference proteome</keyword>
<reference evidence="8" key="1">
    <citation type="submission" date="2022-03" db="EMBL/GenBank/DDBJ databases">
        <authorList>
            <person name="Martin C."/>
        </authorList>
    </citation>
    <scope>NUCLEOTIDE SEQUENCE</scope>
</reference>
<dbReference type="GO" id="GO:0003875">
    <property type="term" value="F:ADP-ribosylarginine hydrolase activity"/>
    <property type="evidence" value="ECO:0007669"/>
    <property type="project" value="UniProtKB-EC"/>
</dbReference>
<evidence type="ECO:0000256" key="3">
    <source>
        <dbReference type="ARBA" id="ARBA00049582"/>
    </source>
</evidence>
<evidence type="ECO:0000313" key="9">
    <source>
        <dbReference type="Proteomes" id="UP000749559"/>
    </source>
</evidence>
<evidence type="ECO:0000256" key="6">
    <source>
        <dbReference type="ARBA" id="ARBA00049798"/>
    </source>
</evidence>
<proteinExistence type="inferred from homology"/>
<dbReference type="AlphaFoldDB" id="A0A8J1Y2M0"/>
<accession>A0A8J1Y2M0</accession>
<comment type="similarity">
    <text evidence="1">Belongs to the ADP-ribosylglycohydrolase family.</text>
</comment>
<dbReference type="Gene3D" id="1.10.4080.10">
    <property type="entry name" value="ADP-ribosylation/Crystallin J1"/>
    <property type="match status" value="2"/>
</dbReference>